<sequence>MPVTTNYIQRLARKISLKSQFKLRVLHVSRIPSSSKETVEGTPVNHLYLETSSKGSADITAQIYFSEYMSPTQSTAKKDVVDRSPYSVHSYTSEEVSSGSEYEAESKHETSDSSDDEPLSKKAKKNRHTTHSPTPKQKVLSVHVTADSNTDSVQSEKIKSAIKPIFSPKESKSRVRTRNPDTWKKRKAALAREHGQEYISYKGKQMPKKEIELGLLFSEKCRLKCSDQFNQEDREMILKRYYSMNKEAQTALIFNSIDVKRHKKAARRHSNRPTKIKEEVVNFITDHISQFPAEESHYSRNKNIFKKYLSPILSVPQMHKMYLEKCEDKEMDESYKVKLSFYEHIFKTKFNLSFGHPKSDTCSVCDSNKGTETHTENYHAAFDAQNRDKLKPQNERNTVFITMDLQQTMPLPKLTTNKAFYLRQLAPMPKL</sequence>
<gene>
    <name evidence="2" type="ORF">MELIAE_LOCUS11914</name>
</gene>
<feature type="compositionally biased region" description="Polar residues" evidence="1">
    <location>
        <begin position="89"/>
        <end position="100"/>
    </location>
</feature>
<reference evidence="2" key="1">
    <citation type="submission" date="2021-12" db="EMBL/GenBank/DDBJ databases">
        <authorList>
            <person name="King R."/>
        </authorList>
    </citation>
    <scope>NUCLEOTIDE SEQUENCE</scope>
</reference>
<feature type="region of interest" description="Disordered" evidence="1">
    <location>
        <begin position="89"/>
        <end position="185"/>
    </location>
</feature>
<organism evidence="2 3">
    <name type="scientific">Brassicogethes aeneus</name>
    <name type="common">Rape pollen beetle</name>
    <name type="synonym">Meligethes aeneus</name>
    <dbReference type="NCBI Taxonomy" id="1431903"/>
    <lineage>
        <taxon>Eukaryota</taxon>
        <taxon>Metazoa</taxon>
        <taxon>Ecdysozoa</taxon>
        <taxon>Arthropoda</taxon>
        <taxon>Hexapoda</taxon>
        <taxon>Insecta</taxon>
        <taxon>Pterygota</taxon>
        <taxon>Neoptera</taxon>
        <taxon>Endopterygota</taxon>
        <taxon>Coleoptera</taxon>
        <taxon>Polyphaga</taxon>
        <taxon>Cucujiformia</taxon>
        <taxon>Nitidulidae</taxon>
        <taxon>Meligethinae</taxon>
        <taxon>Brassicogethes</taxon>
    </lineage>
</organism>
<evidence type="ECO:0000313" key="3">
    <source>
        <dbReference type="Proteomes" id="UP001154078"/>
    </source>
</evidence>
<accession>A0A9P0BGI4</accession>
<dbReference type="OrthoDB" id="6777237at2759"/>
<evidence type="ECO:0000256" key="1">
    <source>
        <dbReference type="SAM" id="MobiDB-lite"/>
    </source>
</evidence>
<name>A0A9P0BGI4_BRAAE</name>
<keyword evidence="3" id="KW-1185">Reference proteome</keyword>
<dbReference type="Proteomes" id="UP001154078">
    <property type="component" value="Chromosome 8"/>
</dbReference>
<dbReference type="PANTHER" id="PTHR10773:SF19">
    <property type="match status" value="1"/>
</dbReference>
<evidence type="ECO:0000313" key="2">
    <source>
        <dbReference type="EMBL" id="CAH0562899.1"/>
    </source>
</evidence>
<dbReference type="EMBL" id="OV121139">
    <property type="protein sequence ID" value="CAH0562899.1"/>
    <property type="molecule type" value="Genomic_DNA"/>
</dbReference>
<dbReference type="PANTHER" id="PTHR10773">
    <property type="entry name" value="DNA-DIRECTED RNA POLYMERASES I, II, AND III SUBUNIT RPABC2"/>
    <property type="match status" value="1"/>
</dbReference>
<feature type="compositionally biased region" description="Basic and acidic residues" evidence="1">
    <location>
        <begin position="169"/>
        <end position="183"/>
    </location>
</feature>
<proteinExistence type="predicted"/>
<feature type="compositionally biased region" description="Basic residues" evidence="1">
    <location>
        <begin position="121"/>
        <end position="130"/>
    </location>
</feature>
<protein>
    <submittedName>
        <fullName evidence="2">Uncharacterized protein</fullName>
    </submittedName>
</protein>
<dbReference type="AlphaFoldDB" id="A0A9P0BGI4"/>